<sequence>MLPRADWWVRRSRVRAGLLAAIALVVATAILLISVILGVVQRGSTDGVRGYLAERSGSTTVLSFATSPGTDPQAQTIAAHALVDGLFSGMPVELFDRTFSGRFTITTGLAGAQDPRPAVRWGSYPGAEQHATLLGGRWPADTGAADRVESALPSEAADRLGLRVGSRLGLTVDTPLGGTAAPPTFELVVTGVFRPDVSGFWSSSRALVPGAGVTDPAPVFQVAPQVLSGDRAVAPAGGVLAGWTLVPRIGAITGDQVAALRAAVGALPTAVRADTAVNVGGTLFAGGLDDSLEAAAAAVARATAAAPLPLVLVALFCLVMLVQLGRLLTDDRRPETVLLLSRGLSAARASWWAALETLVVALTGAAIGIAIAALGPGLAVGGLLAAAAAVLVATVAALVPAHREAATPLVRDRADDSGRGRALVAGGAVLLVSGAALFTWWRFRRSPGTPTGSVEPAVLLAPAVILLAGGLVATVLFGMAAALVARLLPGRDRGIGWALPVRQIARRATVYASIVLLGSLSVGGALLASTYTGTVAELERSADRLQVGPDVRVNGVEIVGSATDPGVLAQIAALPGVRATSPVLEVAAPDGESSRTIIGLRSAELPSLLPVVAGTDPALIAAALQDDSDPGEVLPGGASGVRVVGSLTGPARPGTVTLWWATLDGLAVRQTIGSATTRALDLRSAAPVAGSRLIAADLQVDRSAGPARLGGSLTVSAIDSSGAQIGAELLRGNADALQIGTGADSDAAVGTAAGFRINVGEVEESVRPVLVRFGPGLPAAGSALAGVVDARTAENSGLAVGDVIGLSPAGAPVDVRIAAVVPVLPGFDGTDAVLTDLLSLQRHLLVAASTLVGADGIWIGSDSPRATAAAAGNSFGGGAQIVAIGSSATLSAPAIDAYRWGTAGSLALALAAVAVVAVTLAHRRRAELVVLSAIGVRPARQAAMRRRELGVTVLIGWVLGGVLGWLTVTAVVPRLAVRSVVGGQDVPDPGLTVDVATLALPLACHALGVLLVVLMSARQVRSRASTPDPRWVTP</sequence>
<accession>A0AAU8DQS4</accession>
<feature type="transmembrane region" description="Helical" evidence="1">
    <location>
        <begin position="463"/>
        <end position="488"/>
    </location>
</feature>
<evidence type="ECO:0008006" key="3">
    <source>
        <dbReference type="Google" id="ProtNLM"/>
    </source>
</evidence>
<reference evidence="2" key="1">
    <citation type="submission" date="2024-05" db="EMBL/GenBank/DDBJ databases">
        <authorList>
            <person name="Cai S.Y."/>
            <person name="Jin L.M."/>
            <person name="Li H.R."/>
        </authorList>
    </citation>
    <scope>NUCLEOTIDE SEQUENCE</scope>
    <source>
        <strain evidence="2">A5-74</strain>
    </source>
</reference>
<feature type="transmembrane region" description="Helical" evidence="1">
    <location>
        <begin position="422"/>
        <end position="443"/>
    </location>
</feature>
<feature type="transmembrane region" description="Helical" evidence="1">
    <location>
        <begin position="378"/>
        <end position="401"/>
    </location>
</feature>
<evidence type="ECO:0000256" key="1">
    <source>
        <dbReference type="SAM" id="Phobius"/>
    </source>
</evidence>
<proteinExistence type="predicted"/>
<gene>
    <name evidence="2" type="ORF">ABLG96_02025</name>
</gene>
<protein>
    <recommendedName>
        <fullName evidence="3">FtsX-like permease family protein</fullName>
    </recommendedName>
</protein>
<evidence type="ECO:0000313" key="2">
    <source>
        <dbReference type="EMBL" id="XCG64148.1"/>
    </source>
</evidence>
<dbReference type="AlphaFoldDB" id="A0AAU8DQS4"/>
<dbReference type="RefSeq" id="WP_353649761.1">
    <property type="nucleotide sequence ID" value="NZ_CP159218.1"/>
</dbReference>
<keyword evidence="1" id="KW-0472">Membrane</keyword>
<name>A0AAU8DQS4_9ACTN</name>
<feature type="transmembrane region" description="Helical" evidence="1">
    <location>
        <begin position="949"/>
        <end position="975"/>
    </location>
</feature>
<feature type="transmembrane region" description="Helical" evidence="1">
    <location>
        <begin position="349"/>
        <end position="372"/>
    </location>
</feature>
<keyword evidence="1" id="KW-1133">Transmembrane helix</keyword>
<organism evidence="2">
    <name type="scientific">Nakamurella sp. A5-74</name>
    <dbReference type="NCBI Taxonomy" id="3158264"/>
    <lineage>
        <taxon>Bacteria</taxon>
        <taxon>Bacillati</taxon>
        <taxon>Actinomycetota</taxon>
        <taxon>Actinomycetes</taxon>
        <taxon>Nakamurellales</taxon>
        <taxon>Nakamurellaceae</taxon>
        <taxon>Nakamurella</taxon>
    </lineage>
</organism>
<keyword evidence="1" id="KW-0812">Transmembrane</keyword>
<feature type="transmembrane region" description="Helical" evidence="1">
    <location>
        <begin position="900"/>
        <end position="921"/>
    </location>
</feature>
<feature type="transmembrane region" description="Helical" evidence="1">
    <location>
        <begin position="308"/>
        <end position="328"/>
    </location>
</feature>
<feature type="transmembrane region" description="Helical" evidence="1">
    <location>
        <begin position="995"/>
        <end position="1015"/>
    </location>
</feature>
<feature type="transmembrane region" description="Helical" evidence="1">
    <location>
        <begin position="509"/>
        <end position="531"/>
    </location>
</feature>
<dbReference type="EMBL" id="CP159218">
    <property type="protein sequence ID" value="XCG64148.1"/>
    <property type="molecule type" value="Genomic_DNA"/>
</dbReference>